<protein>
    <recommendedName>
        <fullName evidence="9">DNA 5'-3' helicase</fullName>
        <ecNumber evidence="9">5.6.2.3</ecNumber>
    </recommendedName>
</protein>
<dbReference type="PANTHER" id="PTHR30153">
    <property type="entry name" value="REPLICATIVE DNA HELICASE DNAB"/>
    <property type="match status" value="1"/>
</dbReference>
<dbReference type="GO" id="GO:0003677">
    <property type="term" value="F:DNA binding"/>
    <property type="evidence" value="ECO:0007669"/>
    <property type="project" value="UniProtKB-KW"/>
</dbReference>
<keyword evidence="2" id="KW-0235">DNA replication</keyword>
<evidence type="ECO:0000256" key="10">
    <source>
        <dbReference type="ARBA" id="ARBA00048954"/>
    </source>
</evidence>
<evidence type="ECO:0000256" key="4">
    <source>
        <dbReference type="ARBA" id="ARBA00022801"/>
    </source>
</evidence>
<evidence type="ECO:0000256" key="2">
    <source>
        <dbReference type="ARBA" id="ARBA00022705"/>
    </source>
</evidence>
<dbReference type="RefSeq" id="YP_009393800.1">
    <property type="nucleotide sequence ID" value="NC_035269.1"/>
</dbReference>
<keyword evidence="12" id="KW-0150">Chloroplast</keyword>
<keyword evidence="12" id="KW-0934">Plastid</keyword>
<dbReference type="Pfam" id="PF03796">
    <property type="entry name" value="DnaB_C"/>
    <property type="match status" value="1"/>
</dbReference>
<evidence type="ECO:0000256" key="8">
    <source>
        <dbReference type="ARBA" id="ARBA00023235"/>
    </source>
</evidence>
<dbReference type="PANTHER" id="PTHR30153:SF2">
    <property type="entry name" value="REPLICATIVE DNA HELICASE"/>
    <property type="match status" value="1"/>
</dbReference>
<feature type="domain" description="SF4 helicase" evidence="11">
    <location>
        <begin position="190"/>
        <end position="397"/>
    </location>
</feature>
<dbReference type="GO" id="GO:0005524">
    <property type="term" value="F:ATP binding"/>
    <property type="evidence" value="ECO:0007669"/>
    <property type="project" value="UniProtKB-KW"/>
</dbReference>
<evidence type="ECO:0000256" key="1">
    <source>
        <dbReference type="ARBA" id="ARBA00008428"/>
    </source>
</evidence>
<accession>A0A1Z1M8Y8</accession>
<dbReference type="Gene3D" id="3.40.50.300">
    <property type="entry name" value="P-loop containing nucleotide triphosphate hydrolases"/>
    <property type="match status" value="2"/>
</dbReference>
<evidence type="ECO:0000256" key="7">
    <source>
        <dbReference type="ARBA" id="ARBA00023125"/>
    </source>
</evidence>
<dbReference type="InterPro" id="IPR007693">
    <property type="entry name" value="DNA_helicase_DnaB-like_N"/>
</dbReference>
<dbReference type="InterPro" id="IPR016136">
    <property type="entry name" value="DNA_helicase_N/primase_C"/>
</dbReference>
<dbReference type="Pfam" id="PF00772">
    <property type="entry name" value="DnaB"/>
    <property type="match status" value="1"/>
</dbReference>
<keyword evidence="8" id="KW-0413">Isomerase</keyword>
<name>A0A1Z1M8Y8_9FLOR</name>
<geneLocation type="chloroplast" evidence="12"/>
<dbReference type="GO" id="GO:0016787">
    <property type="term" value="F:hydrolase activity"/>
    <property type="evidence" value="ECO:0007669"/>
    <property type="project" value="UniProtKB-KW"/>
</dbReference>
<evidence type="ECO:0000256" key="5">
    <source>
        <dbReference type="ARBA" id="ARBA00022806"/>
    </source>
</evidence>
<dbReference type="PROSITE" id="PS51199">
    <property type="entry name" value="SF4_HELICASE"/>
    <property type="match status" value="2"/>
</dbReference>
<feature type="domain" description="SF4 helicase" evidence="11">
    <location>
        <begin position="530"/>
        <end position="587"/>
    </location>
</feature>
<keyword evidence="6" id="KW-0067">ATP-binding</keyword>
<dbReference type="EC" id="5.6.2.3" evidence="9"/>
<evidence type="ECO:0000313" key="12">
    <source>
        <dbReference type="EMBL" id="ARW62362.1"/>
    </source>
</evidence>
<sequence>MEYKYLLLPQNYLAEEILIGTIFIYPDTCNYLINSIKSEYFFLEKNRIIYTCLQVLYKKKKLNFNEILDSLEEIKILNIIGGIETINNLMKQSQIFISSFHFLNLYVQEISILIQYNYIKRLMIQYGYNIIRLGYIRKISYQKIYNKALLYLNITENNIPKEKIQTLANLITHFILKTKNKLEKYTQQIEKRTNYSLSSGFKKLDEIIQGLTKGDLIIIAGRPSTGKTSFAINIATNIINSANKISIYFFSLEMSSKQILHKLISINTQISLEKVNSYQLNKSEWTKIIQACYKLININMYIDDNSNISIDYIEHTSSISKNNNSIIGLIIIDYLQLIQLNLTNKFNRSQELSYITRKLKLLAQTLNIPVIVLSQLNRNIETRTDKKPILSDLKESGCIHIFCNTEFTCYKISFFNIIKTPNTYINSVNKITKINMFTKHIFYHKISIKKKLLITYNHRFIYYYNWLEQYFVLENSLLIQKKHSKCWKNKFNINYYFVNKINFSKYQKAYDLYKPQYFHFFAQNILLHNSIEQDADIIIMIYNKNDNIHHNNDESHKILDFMICKNRNGPIGSFQLLFIPEITLFTN</sequence>
<dbReference type="Gene3D" id="1.10.860.10">
    <property type="entry name" value="DNAb Helicase, Chain A"/>
    <property type="match status" value="1"/>
</dbReference>
<evidence type="ECO:0000256" key="9">
    <source>
        <dbReference type="ARBA" id="ARBA00044969"/>
    </source>
</evidence>
<proteinExistence type="inferred from homology"/>
<organism evidence="12">
    <name type="scientific">Caloglossa beccarii</name>
    <dbReference type="NCBI Taxonomy" id="131038"/>
    <lineage>
        <taxon>Eukaryota</taxon>
        <taxon>Rhodophyta</taxon>
        <taxon>Florideophyceae</taxon>
        <taxon>Rhodymeniophycidae</taxon>
        <taxon>Ceramiales</taxon>
        <taxon>Delesseriaceae</taxon>
        <taxon>Caloglossa</taxon>
    </lineage>
</organism>
<dbReference type="AlphaFoldDB" id="A0A1Z1M8Y8"/>
<dbReference type="GO" id="GO:0005829">
    <property type="term" value="C:cytosol"/>
    <property type="evidence" value="ECO:0007669"/>
    <property type="project" value="TreeGrafter"/>
</dbReference>
<evidence type="ECO:0000259" key="11">
    <source>
        <dbReference type="PROSITE" id="PS51199"/>
    </source>
</evidence>
<comment type="catalytic activity">
    <reaction evidence="10">
        <text>ATP + H2O = ADP + phosphate + H(+)</text>
        <dbReference type="Rhea" id="RHEA:13065"/>
        <dbReference type="ChEBI" id="CHEBI:15377"/>
        <dbReference type="ChEBI" id="CHEBI:15378"/>
        <dbReference type="ChEBI" id="CHEBI:30616"/>
        <dbReference type="ChEBI" id="CHEBI:43474"/>
        <dbReference type="ChEBI" id="CHEBI:456216"/>
        <dbReference type="EC" id="5.6.2.3"/>
    </reaction>
</comment>
<evidence type="ECO:0000256" key="6">
    <source>
        <dbReference type="ARBA" id="ARBA00022840"/>
    </source>
</evidence>
<dbReference type="EMBL" id="MF101422">
    <property type="protein sequence ID" value="ARW62362.1"/>
    <property type="molecule type" value="Genomic_DNA"/>
</dbReference>
<dbReference type="SUPFAM" id="SSF52540">
    <property type="entry name" value="P-loop containing nucleoside triphosphate hydrolases"/>
    <property type="match status" value="1"/>
</dbReference>
<gene>
    <name evidence="12" type="primary">dnaB</name>
</gene>
<dbReference type="GeneID" id="33355551"/>
<dbReference type="GO" id="GO:0006260">
    <property type="term" value="P:DNA replication"/>
    <property type="evidence" value="ECO:0007669"/>
    <property type="project" value="UniProtKB-KW"/>
</dbReference>
<evidence type="ECO:0000256" key="3">
    <source>
        <dbReference type="ARBA" id="ARBA00022741"/>
    </source>
</evidence>
<dbReference type="InterPro" id="IPR007694">
    <property type="entry name" value="DNA_helicase_DnaB-like_C"/>
</dbReference>
<keyword evidence="5 12" id="KW-0347">Helicase</keyword>
<dbReference type="SUPFAM" id="SSF48024">
    <property type="entry name" value="N-terminal domain of DnaB helicase"/>
    <property type="match status" value="1"/>
</dbReference>
<keyword evidence="4" id="KW-0378">Hydrolase</keyword>
<reference evidence="12" key="1">
    <citation type="journal article" date="2017" name="J. Phycol.">
        <title>Analysis of chloroplast genomes and a supermatrix inform reclassification of the Rhodomelaceae (Rhodophyta).</title>
        <authorList>
            <person name="Diaz-Tapia P."/>
            <person name="Maggs C.A."/>
            <person name="West J.A."/>
            <person name="Verbruggen H."/>
        </authorList>
    </citation>
    <scope>NUCLEOTIDE SEQUENCE</scope>
    <source>
        <strain evidence="12">JW4523</strain>
    </source>
</reference>
<dbReference type="GO" id="GO:0043139">
    <property type="term" value="F:5'-3' DNA helicase activity"/>
    <property type="evidence" value="ECO:0007669"/>
    <property type="project" value="UniProtKB-EC"/>
</dbReference>
<dbReference type="InterPro" id="IPR036185">
    <property type="entry name" value="DNA_heli_DnaB-like_N_sf"/>
</dbReference>
<dbReference type="InterPro" id="IPR027417">
    <property type="entry name" value="P-loop_NTPase"/>
</dbReference>
<comment type="similarity">
    <text evidence="1">Belongs to the helicase family. DnaB subfamily.</text>
</comment>
<keyword evidence="7" id="KW-0238">DNA-binding</keyword>
<keyword evidence="3" id="KW-0547">Nucleotide-binding</keyword>